<feature type="region of interest" description="Disordered" evidence="2">
    <location>
        <begin position="65"/>
        <end position="96"/>
    </location>
</feature>
<accession>A0AAD9JLW9</accession>
<dbReference type="EMBL" id="JAODUP010000235">
    <property type="protein sequence ID" value="KAK2155629.1"/>
    <property type="molecule type" value="Genomic_DNA"/>
</dbReference>
<feature type="compositionally biased region" description="Polar residues" evidence="2">
    <location>
        <begin position="13"/>
        <end position="31"/>
    </location>
</feature>
<feature type="compositionally biased region" description="Polar residues" evidence="2">
    <location>
        <begin position="73"/>
        <end position="96"/>
    </location>
</feature>
<feature type="region of interest" description="Disordered" evidence="2">
    <location>
        <begin position="13"/>
        <end position="52"/>
    </location>
</feature>
<protein>
    <recommendedName>
        <fullName evidence="5">Sushi domain-containing protein</fullName>
    </recommendedName>
</protein>
<keyword evidence="4" id="KW-1185">Reference proteome</keyword>
<gene>
    <name evidence="3" type="ORF">LSH36_235g01016</name>
</gene>
<organism evidence="3 4">
    <name type="scientific">Paralvinella palmiformis</name>
    <dbReference type="NCBI Taxonomy" id="53620"/>
    <lineage>
        <taxon>Eukaryota</taxon>
        <taxon>Metazoa</taxon>
        <taxon>Spiralia</taxon>
        <taxon>Lophotrochozoa</taxon>
        <taxon>Annelida</taxon>
        <taxon>Polychaeta</taxon>
        <taxon>Sedentaria</taxon>
        <taxon>Canalipalpata</taxon>
        <taxon>Terebellida</taxon>
        <taxon>Terebelliformia</taxon>
        <taxon>Alvinellidae</taxon>
        <taxon>Paralvinella</taxon>
    </lineage>
</organism>
<evidence type="ECO:0000313" key="3">
    <source>
        <dbReference type="EMBL" id="KAK2155629.1"/>
    </source>
</evidence>
<dbReference type="InterPro" id="IPR035976">
    <property type="entry name" value="Sushi/SCR/CCP_sf"/>
</dbReference>
<evidence type="ECO:0000256" key="2">
    <source>
        <dbReference type="SAM" id="MobiDB-lite"/>
    </source>
</evidence>
<reference evidence="3" key="1">
    <citation type="journal article" date="2023" name="Mol. Biol. Evol.">
        <title>Third-Generation Sequencing Reveals the Adaptive Role of the Epigenome in Three Deep-Sea Polychaetes.</title>
        <authorList>
            <person name="Perez M."/>
            <person name="Aroh O."/>
            <person name="Sun Y."/>
            <person name="Lan Y."/>
            <person name="Juniper S.K."/>
            <person name="Young C.R."/>
            <person name="Angers B."/>
            <person name="Qian P.Y."/>
        </authorList>
    </citation>
    <scope>NUCLEOTIDE SEQUENCE</scope>
    <source>
        <strain evidence="3">P08H-3</strain>
    </source>
</reference>
<comment type="caution">
    <text evidence="3">The sequence shown here is derived from an EMBL/GenBank/DDBJ whole genome shotgun (WGS) entry which is preliminary data.</text>
</comment>
<dbReference type="Gene3D" id="2.10.70.10">
    <property type="entry name" value="Complement Module, domain 1"/>
    <property type="match status" value="1"/>
</dbReference>
<evidence type="ECO:0000313" key="4">
    <source>
        <dbReference type="Proteomes" id="UP001208570"/>
    </source>
</evidence>
<evidence type="ECO:0000256" key="1">
    <source>
        <dbReference type="ARBA" id="ARBA00023157"/>
    </source>
</evidence>
<sequence length="174" mass="18325">MIVITTDVVSSDGMTTVASSTVSAPESTSDGTLPRSTPETPLTTEPPSQTIGTTTEWVSTIETSTATSTISTQEGGSSRTNDVLTTPTQTGSDKQDTSQIASGADVITEVMCRQPVLPPHTVVRGNGRYYVWSVVILACSSIRYTFPEGGAQRTLICLPNGQWHVNITNGCVGK</sequence>
<feature type="compositionally biased region" description="Low complexity" evidence="2">
    <location>
        <begin position="32"/>
        <end position="48"/>
    </location>
</feature>
<dbReference type="Proteomes" id="UP001208570">
    <property type="component" value="Unassembled WGS sequence"/>
</dbReference>
<proteinExistence type="predicted"/>
<evidence type="ECO:0008006" key="5">
    <source>
        <dbReference type="Google" id="ProtNLM"/>
    </source>
</evidence>
<dbReference type="SUPFAM" id="SSF57535">
    <property type="entry name" value="Complement control module/SCR domain"/>
    <property type="match status" value="1"/>
</dbReference>
<dbReference type="AlphaFoldDB" id="A0AAD9JLW9"/>
<name>A0AAD9JLW9_9ANNE</name>
<keyword evidence="1" id="KW-1015">Disulfide bond</keyword>